<protein>
    <submittedName>
        <fullName evidence="1">Uncharacterized protein</fullName>
    </submittedName>
</protein>
<comment type="caution">
    <text evidence="1">The sequence shown here is derived from an EMBL/GenBank/DDBJ whole genome shotgun (WGS) entry which is preliminary data.</text>
</comment>
<dbReference type="EMBL" id="MU827306">
    <property type="protein sequence ID" value="KAJ7363379.1"/>
    <property type="molecule type" value="Genomic_DNA"/>
</dbReference>
<gene>
    <name evidence="1" type="ORF">OS493_011667</name>
</gene>
<reference evidence="1" key="1">
    <citation type="submission" date="2023-01" db="EMBL/GenBank/DDBJ databases">
        <title>Genome assembly of the deep-sea coral Lophelia pertusa.</title>
        <authorList>
            <person name="Herrera S."/>
            <person name="Cordes E."/>
        </authorList>
    </citation>
    <scope>NUCLEOTIDE SEQUENCE</scope>
    <source>
        <strain evidence="1">USNM1676648</strain>
        <tissue evidence="1">Polyp</tissue>
    </source>
</reference>
<organism evidence="1 2">
    <name type="scientific">Desmophyllum pertusum</name>
    <dbReference type="NCBI Taxonomy" id="174260"/>
    <lineage>
        <taxon>Eukaryota</taxon>
        <taxon>Metazoa</taxon>
        <taxon>Cnidaria</taxon>
        <taxon>Anthozoa</taxon>
        <taxon>Hexacorallia</taxon>
        <taxon>Scleractinia</taxon>
        <taxon>Caryophylliina</taxon>
        <taxon>Caryophylliidae</taxon>
        <taxon>Desmophyllum</taxon>
    </lineage>
</organism>
<keyword evidence="2" id="KW-1185">Reference proteome</keyword>
<sequence>MFLLLEDYDSVLLLGSFEISHATKTSDIVFHLIDGPAVCWTSQGSVYFAHYNPTLEKFTTDSVTVDNSMNEQSGVEFNLLWCGLINNEMVCHGIKVRNYR</sequence>
<proteinExistence type="predicted"/>
<dbReference type="AlphaFoldDB" id="A0A9W9YTX1"/>
<evidence type="ECO:0000313" key="1">
    <source>
        <dbReference type="EMBL" id="KAJ7363379.1"/>
    </source>
</evidence>
<evidence type="ECO:0000313" key="2">
    <source>
        <dbReference type="Proteomes" id="UP001163046"/>
    </source>
</evidence>
<dbReference type="OrthoDB" id="5990338at2759"/>
<accession>A0A9W9YTX1</accession>
<name>A0A9W9YTX1_9CNID</name>
<dbReference type="Proteomes" id="UP001163046">
    <property type="component" value="Unassembled WGS sequence"/>
</dbReference>